<evidence type="ECO:0000313" key="2">
    <source>
        <dbReference type="Proteomes" id="UP000295097"/>
    </source>
</evidence>
<gene>
    <name evidence="1" type="ORF">EDC90_10714</name>
</gene>
<evidence type="ECO:0000313" key="1">
    <source>
        <dbReference type="EMBL" id="TCT27924.1"/>
    </source>
</evidence>
<reference evidence="1 2" key="1">
    <citation type="submission" date="2019-03" db="EMBL/GenBank/DDBJ databases">
        <title>Freshwater and sediment microbial communities from various areas in North America, analyzing microbe dynamics in response to fracking.</title>
        <authorList>
            <person name="Lamendella R."/>
        </authorList>
    </citation>
    <scope>NUCLEOTIDE SEQUENCE [LARGE SCALE GENOMIC DNA]</scope>
    <source>
        <strain evidence="1 2">175.2</strain>
    </source>
</reference>
<dbReference type="AlphaFoldDB" id="A0A4R3NIJ0"/>
<accession>A0A4R3NIJ0</accession>
<comment type="caution">
    <text evidence="1">The sequence shown here is derived from an EMBL/GenBank/DDBJ whole genome shotgun (WGS) entry which is preliminary data.</text>
</comment>
<organism evidence="1 2">
    <name type="scientific">Martelella mediterranea</name>
    <dbReference type="NCBI Taxonomy" id="293089"/>
    <lineage>
        <taxon>Bacteria</taxon>
        <taxon>Pseudomonadati</taxon>
        <taxon>Pseudomonadota</taxon>
        <taxon>Alphaproteobacteria</taxon>
        <taxon>Hyphomicrobiales</taxon>
        <taxon>Aurantimonadaceae</taxon>
        <taxon>Martelella</taxon>
    </lineage>
</organism>
<name>A0A4R3NIJ0_9HYPH</name>
<protein>
    <submittedName>
        <fullName evidence="1">Uncharacterized protein</fullName>
    </submittedName>
</protein>
<keyword evidence="2" id="KW-1185">Reference proteome</keyword>
<dbReference type="Proteomes" id="UP000295097">
    <property type="component" value="Unassembled WGS sequence"/>
</dbReference>
<dbReference type="EMBL" id="SMAR01000071">
    <property type="protein sequence ID" value="TCT27924.1"/>
    <property type="molecule type" value="Genomic_DNA"/>
</dbReference>
<sequence length="39" mass="4253">MSQTGAKPIHVRPTEARGLLVFDGHESDGPVINKGDRHE</sequence>
<proteinExistence type="predicted"/>